<sequence length="109" mass="12080">MTGDGLRPEITRAGLPLVSLALLAESPDHGYALLERLRERGFDRVQGGTLYPLLRRLEERGLVEHRWLHEAAGPGRKEFAVTAAGRDELAQARAEWERVRDALGPQGDA</sequence>
<dbReference type="Pfam" id="PF03551">
    <property type="entry name" value="PadR"/>
    <property type="match status" value="1"/>
</dbReference>
<protein>
    <submittedName>
        <fullName evidence="2">PadR family transcriptional regulator</fullName>
    </submittedName>
</protein>
<proteinExistence type="predicted"/>
<organism evidence="2 3">
    <name type="scientific">Microbacterium oleivorans</name>
    <dbReference type="NCBI Taxonomy" id="273677"/>
    <lineage>
        <taxon>Bacteria</taxon>
        <taxon>Bacillati</taxon>
        <taxon>Actinomycetota</taxon>
        <taxon>Actinomycetes</taxon>
        <taxon>Micrococcales</taxon>
        <taxon>Microbacteriaceae</taxon>
        <taxon>Microbacterium</taxon>
    </lineage>
</organism>
<feature type="domain" description="Transcription regulator PadR N-terminal" evidence="1">
    <location>
        <begin position="20"/>
        <end position="91"/>
    </location>
</feature>
<dbReference type="EMBL" id="SMZX01000001">
    <property type="protein sequence ID" value="TDL46128.1"/>
    <property type="molecule type" value="Genomic_DNA"/>
</dbReference>
<gene>
    <name evidence="2" type="ORF">E2R54_06800</name>
</gene>
<dbReference type="RefSeq" id="WP_133399169.1">
    <property type="nucleotide sequence ID" value="NZ_SMZX01000001.1"/>
</dbReference>
<evidence type="ECO:0000313" key="3">
    <source>
        <dbReference type="Proteomes" id="UP000295633"/>
    </source>
</evidence>
<dbReference type="InterPro" id="IPR005149">
    <property type="entry name" value="Tscrpt_reg_PadR_N"/>
</dbReference>
<dbReference type="InterPro" id="IPR036390">
    <property type="entry name" value="WH_DNA-bd_sf"/>
</dbReference>
<comment type="caution">
    <text evidence="2">The sequence shown here is derived from an EMBL/GenBank/DDBJ whole genome shotgun (WGS) entry which is preliminary data.</text>
</comment>
<name>A0A4R5YM65_9MICO</name>
<reference evidence="2 3" key="1">
    <citation type="submission" date="2019-03" db="EMBL/GenBank/DDBJ databases">
        <title>Genome Sequencing and Assembly of Various Microbes Isolated from Partially Reclaimed Soil and Acid Mine Drainage (AMD) Site.</title>
        <authorList>
            <person name="Steinbock B."/>
            <person name="Bechtold R."/>
            <person name="Sevigny J.L."/>
            <person name="Thomas D."/>
            <person name="Cuthill L.R."/>
            <person name="Aveiro Johannsen E.J."/>
            <person name="Thomas K."/>
            <person name="Ghosh A."/>
        </authorList>
    </citation>
    <scope>NUCLEOTIDE SEQUENCE [LARGE SCALE GENOMIC DNA]</scope>
    <source>
        <strain evidence="2 3">F-B2</strain>
    </source>
</reference>
<evidence type="ECO:0000313" key="2">
    <source>
        <dbReference type="EMBL" id="TDL46128.1"/>
    </source>
</evidence>
<dbReference type="Gene3D" id="1.10.10.10">
    <property type="entry name" value="Winged helix-like DNA-binding domain superfamily/Winged helix DNA-binding domain"/>
    <property type="match status" value="1"/>
</dbReference>
<dbReference type="InterPro" id="IPR036388">
    <property type="entry name" value="WH-like_DNA-bd_sf"/>
</dbReference>
<dbReference type="AlphaFoldDB" id="A0A4R5YM65"/>
<accession>A0A4R5YM65</accession>
<dbReference type="SUPFAM" id="SSF46785">
    <property type="entry name" value="Winged helix' DNA-binding domain"/>
    <property type="match status" value="1"/>
</dbReference>
<dbReference type="Proteomes" id="UP000295633">
    <property type="component" value="Unassembled WGS sequence"/>
</dbReference>
<dbReference type="PANTHER" id="PTHR43252:SF2">
    <property type="entry name" value="TRANSCRIPTION REGULATOR, PADR-LIKE FAMILY"/>
    <property type="match status" value="1"/>
</dbReference>
<evidence type="ECO:0000259" key="1">
    <source>
        <dbReference type="Pfam" id="PF03551"/>
    </source>
</evidence>
<dbReference type="PANTHER" id="PTHR43252">
    <property type="entry name" value="TRANSCRIPTIONAL REGULATOR YQJI"/>
    <property type="match status" value="1"/>
</dbReference>